<evidence type="ECO:0000313" key="10">
    <source>
        <dbReference type="Proteomes" id="UP000799440"/>
    </source>
</evidence>
<evidence type="ECO:0000256" key="8">
    <source>
        <dbReference type="SAM" id="MobiDB-lite"/>
    </source>
</evidence>
<reference evidence="9" key="1">
    <citation type="journal article" date="2020" name="Stud. Mycol.">
        <title>101 Dothideomycetes genomes: a test case for predicting lifestyles and emergence of pathogens.</title>
        <authorList>
            <person name="Haridas S."/>
            <person name="Albert R."/>
            <person name="Binder M."/>
            <person name="Bloem J."/>
            <person name="Labutti K."/>
            <person name="Salamov A."/>
            <person name="Andreopoulos B."/>
            <person name="Baker S."/>
            <person name="Barry K."/>
            <person name="Bills G."/>
            <person name="Bluhm B."/>
            <person name="Cannon C."/>
            <person name="Castanera R."/>
            <person name="Culley D."/>
            <person name="Daum C."/>
            <person name="Ezra D."/>
            <person name="Gonzalez J."/>
            <person name="Henrissat B."/>
            <person name="Kuo A."/>
            <person name="Liang C."/>
            <person name="Lipzen A."/>
            <person name="Lutzoni F."/>
            <person name="Magnuson J."/>
            <person name="Mondo S."/>
            <person name="Nolan M."/>
            <person name="Ohm R."/>
            <person name="Pangilinan J."/>
            <person name="Park H.-J."/>
            <person name="Ramirez L."/>
            <person name="Alfaro M."/>
            <person name="Sun H."/>
            <person name="Tritt A."/>
            <person name="Yoshinaga Y."/>
            <person name="Zwiers L.-H."/>
            <person name="Turgeon B."/>
            <person name="Goodwin S."/>
            <person name="Spatafora J."/>
            <person name="Crous P."/>
            <person name="Grigoriev I."/>
        </authorList>
    </citation>
    <scope>NUCLEOTIDE SEQUENCE</scope>
    <source>
        <strain evidence="9">CBS 119925</strain>
    </source>
</reference>
<evidence type="ECO:0000256" key="7">
    <source>
        <dbReference type="RuleBase" id="RU365072"/>
    </source>
</evidence>
<feature type="region of interest" description="Disordered" evidence="8">
    <location>
        <begin position="1"/>
        <end position="39"/>
    </location>
</feature>
<keyword evidence="2" id="KW-0509">mRNA transport</keyword>
<keyword evidence="5 7" id="KW-0906">Nuclear pore complex</keyword>
<dbReference type="PANTHER" id="PTHR13003:SF2">
    <property type="entry name" value="NUCLEAR PORE COMPLEX PROTEIN NUP107"/>
    <property type="match status" value="1"/>
</dbReference>
<dbReference type="PANTHER" id="PTHR13003">
    <property type="entry name" value="NUP107-RELATED"/>
    <property type="match status" value="1"/>
</dbReference>
<feature type="compositionally biased region" description="Polar residues" evidence="8">
    <location>
        <begin position="1"/>
        <end position="33"/>
    </location>
</feature>
<gene>
    <name evidence="9" type="ORF">M011DRAFT_480055</name>
</gene>
<comment type="similarity">
    <text evidence="7">Belongs to the nucleoporin Nup84/Nup107 family.</text>
</comment>
<dbReference type="GO" id="GO:0006406">
    <property type="term" value="P:mRNA export from nucleus"/>
    <property type="evidence" value="ECO:0007669"/>
    <property type="project" value="TreeGrafter"/>
</dbReference>
<dbReference type="InterPro" id="IPR007252">
    <property type="entry name" value="Nup84/Nup107"/>
</dbReference>
<protein>
    <recommendedName>
        <fullName evidence="7">Nuclear pore complex protein</fullName>
    </recommendedName>
</protein>
<dbReference type="Proteomes" id="UP000799440">
    <property type="component" value="Unassembled WGS sequence"/>
</dbReference>
<dbReference type="Gene3D" id="1.20.190.50">
    <property type="match status" value="1"/>
</dbReference>
<evidence type="ECO:0000256" key="3">
    <source>
        <dbReference type="ARBA" id="ARBA00022927"/>
    </source>
</evidence>
<dbReference type="GO" id="GO:0000973">
    <property type="term" value="P:post-transcriptional tethering of RNA polymerase II gene DNA at nuclear periphery"/>
    <property type="evidence" value="ECO:0007669"/>
    <property type="project" value="TreeGrafter"/>
</dbReference>
<keyword evidence="1 7" id="KW-0813">Transport</keyword>
<evidence type="ECO:0000256" key="1">
    <source>
        <dbReference type="ARBA" id="ARBA00022448"/>
    </source>
</evidence>
<dbReference type="GO" id="GO:0031080">
    <property type="term" value="C:nuclear pore outer ring"/>
    <property type="evidence" value="ECO:0007669"/>
    <property type="project" value="TreeGrafter"/>
</dbReference>
<accession>A0A6A6V2I1</accession>
<keyword evidence="6 7" id="KW-0539">Nucleus</keyword>
<evidence type="ECO:0000256" key="4">
    <source>
        <dbReference type="ARBA" id="ARBA00023010"/>
    </source>
</evidence>
<dbReference type="GO" id="GO:0006606">
    <property type="term" value="P:protein import into nucleus"/>
    <property type="evidence" value="ECO:0007669"/>
    <property type="project" value="TreeGrafter"/>
</dbReference>
<evidence type="ECO:0000256" key="6">
    <source>
        <dbReference type="ARBA" id="ARBA00023242"/>
    </source>
</evidence>
<comment type="subunit">
    <text evidence="7">Part of the nuclear pore complex (NPC).</text>
</comment>
<keyword evidence="10" id="KW-1185">Reference proteome</keyword>
<dbReference type="AlphaFoldDB" id="A0A6A6V2I1"/>
<dbReference type="EMBL" id="MU006590">
    <property type="protein sequence ID" value="KAF2744223.1"/>
    <property type="molecule type" value="Genomic_DNA"/>
</dbReference>
<proteinExistence type="inferred from homology"/>
<comment type="function">
    <text evidence="7">Functions as a component of the nuclear pore complex (NPC).</text>
</comment>
<dbReference type="Gene3D" id="1.10.3450.20">
    <property type="match status" value="1"/>
</dbReference>
<dbReference type="GO" id="GO:0031965">
    <property type="term" value="C:nuclear membrane"/>
    <property type="evidence" value="ECO:0007669"/>
    <property type="project" value="UniProtKB-SubCell"/>
</dbReference>
<comment type="subcellular location">
    <subcellularLocation>
        <location evidence="7">Nucleus</location>
        <location evidence="7">Nuclear pore complex</location>
    </subcellularLocation>
    <subcellularLocation>
        <location evidence="7">Nucleus membrane</location>
    </subcellularLocation>
</comment>
<keyword evidence="3" id="KW-0653">Protein transport</keyword>
<keyword evidence="4 7" id="KW-0811">Translocation</keyword>
<evidence type="ECO:0000313" key="9">
    <source>
        <dbReference type="EMBL" id="KAF2744223.1"/>
    </source>
</evidence>
<evidence type="ECO:0000256" key="2">
    <source>
        <dbReference type="ARBA" id="ARBA00022816"/>
    </source>
</evidence>
<sequence length="1012" mass="115247">MATTPRRSLSAALQPNGGSPASLFASRTTSENGATEDPLQPLRAMADRVGKEVELFAERVDQWHTQGNDSDKARYRNTLRLVERFKELADSTVEELREQDGVENRGELAKSVRRRIDKMAVEERPGAASGLPKSFSTSVIPSLESGANTQSSRVQELRHWQTEAATWDLLRVLIEHYHPEPGTDPAVEKQAQLDALGETYRYSENNGIWDRFVLQDDVAKEKVLVLRWLERTARNSESDIDSITQQLEAHSGKATHVWTSGWLDTKSKIKQLKRLQGADSALSDDFTGLRTADRLHEMVTQLDPDAPARQKRALEKSDEFYERALWMVCYEMLRRGIPYKDITEWCKDRSEGWRGVSLGAADESRPDGVPNISGPTMGYLFRRMCFYAAKGARTQYEAAAYALLSGDYKEVEEVCRTFDDHLYARYNALLLSRFDEYLLKTYPDRLPQSLVQKFGFSDAVANLGAWETSHSRVINLMQQGKDSAALSLLPMKLIQGGLIGRNLDELTYKVGVAIAILLEKDNRATSLILDPEDSDTEGSSLLGVRKSVPSDSRKISAEPHYKALASDPHALRVLVHVFIVLHKGLGLYNREEHAERAALDNVIVAYIEILRISKRFYLIPLYAAQLEGDRCYHCLARILPEINDPEEQRNMVGLMEQYKIDPVRVVTENYLLVSNNILHKNKANIERYSILEPTQDQDWLWPGKRIQPEFPGMKIEPDDEAVMESLRWHLHLDKEMDETFNLLHSGLVHFLLTGRVGAAIQLVEEMNIERLSAIKTQALCGYEFNFRDDGAEIQDEELLRLASSDHDFTSSRSSRRAPRFPTPAEHATIVERLRENSQSYQDLQNLVFLIRELRQWRQEEEEVIRQRSVSKKPNLKPLRNTFDTITDHIDALTDSFLDTIDPAPQSPGWYVRIIYIPEVILAYLTVVQAFAYMSSSQVATKAMDIATVIAQEDKKWWQGVFLGSKRMSELVDMLALVSRAMLRLNEVEGARKKKTKGVRGETVRIWDVHSRN</sequence>
<dbReference type="GO" id="GO:0017056">
    <property type="term" value="F:structural constituent of nuclear pore"/>
    <property type="evidence" value="ECO:0007669"/>
    <property type="project" value="UniProtKB-UniRule"/>
</dbReference>
<dbReference type="Pfam" id="PF04121">
    <property type="entry name" value="Nup84_Nup100"/>
    <property type="match status" value="1"/>
</dbReference>
<dbReference type="OrthoDB" id="3098at2759"/>
<organism evidence="9 10">
    <name type="scientific">Sporormia fimetaria CBS 119925</name>
    <dbReference type="NCBI Taxonomy" id="1340428"/>
    <lineage>
        <taxon>Eukaryota</taxon>
        <taxon>Fungi</taxon>
        <taxon>Dikarya</taxon>
        <taxon>Ascomycota</taxon>
        <taxon>Pezizomycotina</taxon>
        <taxon>Dothideomycetes</taxon>
        <taxon>Pleosporomycetidae</taxon>
        <taxon>Pleosporales</taxon>
        <taxon>Sporormiaceae</taxon>
        <taxon>Sporormia</taxon>
    </lineage>
</organism>
<name>A0A6A6V2I1_9PLEO</name>
<keyword evidence="7" id="KW-0472">Membrane</keyword>
<evidence type="ECO:0000256" key="5">
    <source>
        <dbReference type="ARBA" id="ARBA00023132"/>
    </source>
</evidence>